<accession>A0A1L7WAA7</accession>
<organism evidence="2 3">
    <name type="scientific">Fusarium proliferatum (strain ET1)</name>
    <name type="common">Orchid endophyte fungus</name>
    <dbReference type="NCBI Taxonomy" id="1227346"/>
    <lineage>
        <taxon>Eukaryota</taxon>
        <taxon>Fungi</taxon>
        <taxon>Dikarya</taxon>
        <taxon>Ascomycota</taxon>
        <taxon>Pezizomycotina</taxon>
        <taxon>Sordariomycetes</taxon>
        <taxon>Hypocreomycetidae</taxon>
        <taxon>Hypocreales</taxon>
        <taxon>Nectriaceae</taxon>
        <taxon>Fusarium</taxon>
        <taxon>Fusarium fujikuroi species complex</taxon>
    </lineage>
</organism>
<evidence type="ECO:0000256" key="1">
    <source>
        <dbReference type="SAM" id="MobiDB-lite"/>
    </source>
</evidence>
<dbReference type="EMBL" id="FJOF01000017">
    <property type="protein sequence ID" value="CZR49542.1"/>
    <property type="molecule type" value="Genomic_DNA"/>
</dbReference>
<dbReference type="AlphaFoldDB" id="A0A1L7WAA7"/>
<dbReference type="GeneID" id="42060756"/>
<reference evidence="3" key="1">
    <citation type="journal article" date="2016" name="Genome Biol. Evol.">
        <title>Comparative 'omics' of the Fusarium fujikuroi species complex highlights differences in genetic potential and metabolite synthesis.</title>
        <authorList>
            <person name="Niehaus E.-M."/>
            <person name="Muensterkoetter M."/>
            <person name="Proctor R.H."/>
            <person name="Brown D.W."/>
            <person name="Sharon A."/>
            <person name="Idan Y."/>
            <person name="Oren-Young L."/>
            <person name="Sieber C.M."/>
            <person name="Novak O."/>
            <person name="Pencik A."/>
            <person name="Tarkowska D."/>
            <person name="Hromadova K."/>
            <person name="Freeman S."/>
            <person name="Maymon M."/>
            <person name="Elazar M."/>
            <person name="Youssef S.A."/>
            <person name="El-Shabrawy E.S.M."/>
            <person name="Shalaby A.B.A."/>
            <person name="Houterman P."/>
            <person name="Brock N.L."/>
            <person name="Burkhardt I."/>
            <person name="Tsavkelova E.A."/>
            <person name="Dickschat J.S."/>
            <person name="Galuszka P."/>
            <person name="Gueldener U."/>
            <person name="Tudzynski B."/>
        </authorList>
    </citation>
    <scope>NUCLEOTIDE SEQUENCE [LARGE SCALE GENOMIC DNA]</scope>
    <source>
        <strain evidence="3">ET1</strain>
    </source>
</reference>
<evidence type="ECO:0000313" key="2">
    <source>
        <dbReference type="EMBL" id="CZR49542.1"/>
    </source>
</evidence>
<keyword evidence="3" id="KW-1185">Reference proteome</keyword>
<comment type="caution">
    <text evidence="2">The sequence shown here is derived from an EMBL/GenBank/DDBJ whole genome shotgun (WGS) entry which is preliminary data.</text>
</comment>
<gene>
    <name evidence="2" type="ORF">FPRO_15901</name>
</gene>
<dbReference type="Proteomes" id="UP000183971">
    <property type="component" value="Unassembled WGS sequence"/>
</dbReference>
<proteinExistence type="predicted"/>
<dbReference type="VEuPathDB" id="FungiDB:FPRO_15901"/>
<name>A0A1L7WAA7_FUSPR</name>
<protein>
    <submittedName>
        <fullName evidence="2">Uncharacterized protein</fullName>
    </submittedName>
</protein>
<sequence>MADLEPPDRTTAIVETLKWLVAEVRTEASKPNRLNTGDYISPWKSQKNVEDIYALLDANMNELKAAVDLVVTGNELLNLNSAKKLGLQSMSTTSENDAQSDSSQLDSARQSIRITRTQALELALDSNQMAQLEPSPNRYGKHIDDRDDVLTLELRQLGKNLAATIDALDSDVEQIQKAQVSGLAEAMKRRSTDTWDLEPKDSRNINKNAATVDS</sequence>
<feature type="compositionally biased region" description="Basic and acidic residues" evidence="1">
    <location>
        <begin position="186"/>
        <end position="204"/>
    </location>
</feature>
<dbReference type="RefSeq" id="XP_031090042.1">
    <property type="nucleotide sequence ID" value="XM_031224821.1"/>
</dbReference>
<feature type="region of interest" description="Disordered" evidence="1">
    <location>
        <begin position="185"/>
        <end position="214"/>
    </location>
</feature>
<feature type="compositionally biased region" description="Polar residues" evidence="1">
    <location>
        <begin position="205"/>
        <end position="214"/>
    </location>
</feature>
<evidence type="ECO:0000313" key="3">
    <source>
        <dbReference type="Proteomes" id="UP000183971"/>
    </source>
</evidence>